<proteinExistence type="predicted"/>
<feature type="non-terminal residue" evidence="1">
    <location>
        <position position="1"/>
    </location>
</feature>
<dbReference type="FunCoup" id="A0A316YW60">
    <property type="interactions" value="102"/>
</dbReference>
<evidence type="ECO:0000313" key="1">
    <source>
        <dbReference type="EMBL" id="PWN92898.1"/>
    </source>
</evidence>
<dbReference type="Proteomes" id="UP000245768">
    <property type="component" value="Unassembled WGS sequence"/>
</dbReference>
<dbReference type="Pfam" id="PF02330">
    <property type="entry name" value="MAM33"/>
    <property type="match status" value="1"/>
</dbReference>
<dbReference type="InterPro" id="IPR036561">
    <property type="entry name" value="MAM33_sf"/>
</dbReference>
<dbReference type="InterPro" id="IPR003428">
    <property type="entry name" value="MAM33"/>
</dbReference>
<dbReference type="GeneID" id="37040413"/>
<dbReference type="GO" id="GO:0005759">
    <property type="term" value="C:mitochondrial matrix"/>
    <property type="evidence" value="ECO:0007669"/>
    <property type="project" value="InterPro"/>
</dbReference>
<keyword evidence="2" id="KW-1185">Reference proteome</keyword>
<dbReference type="AlphaFoldDB" id="A0A316YW60"/>
<dbReference type="STRING" id="215250.A0A316YW60"/>
<organism evidence="1 2">
    <name type="scientific">Acaromyces ingoldii</name>
    <dbReference type="NCBI Taxonomy" id="215250"/>
    <lineage>
        <taxon>Eukaryota</taxon>
        <taxon>Fungi</taxon>
        <taxon>Dikarya</taxon>
        <taxon>Basidiomycota</taxon>
        <taxon>Ustilaginomycotina</taxon>
        <taxon>Exobasidiomycetes</taxon>
        <taxon>Exobasidiales</taxon>
        <taxon>Cryptobasidiaceae</taxon>
        <taxon>Acaromyces</taxon>
    </lineage>
</organism>
<evidence type="ECO:0000313" key="2">
    <source>
        <dbReference type="Proteomes" id="UP000245768"/>
    </source>
</evidence>
<dbReference type="PANTHER" id="PTHR10826:SF1">
    <property type="entry name" value="COMPLEMENT COMPONENT 1 Q SUBCOMPONENT-BINDING PROTEIN, MITOCHONDRIAL"/>
    <property type="match status" value="1"/>
</dbReference>
<dbReference type="PANTHER" id="PTHR10826">
    <property type="entry name" value="COMPLEMENT COMPONENT 1"/>
    <property type="match status" value="1"/>
</dbReference>
<sequence length="229" mass="25481">QARLLSTTRPVLGAGEHDQELSSRLAQEISYEQETAAQIQRESGGSEPAFLAEFRQAGVWKIEDVAGSDEIALTRDFGNEHIRVLFSIGDIDTADVQSDMDDADAEGKEDEDTPSFPVRCAITISKPNQGALTIDAQAVDGDFNIENISFYKDPKLATELTAEADWARRGLYIGPQFETLDEAVQAQFESFLEERGIATDLALFIPNFAEYKEQREYCSWLENVKAFVD</sequence>
<reference evidence="1 2" key="1">
    <citation type="journal article" date="2018" name="Mol. Biol. Evol.">
        <title>Broad Genomic Sampling Reveals a Smut Pathogenic Ancestry of the Fungal Clade Ustilaginomycotina.</title>
        <authorList>
            <person name="Kijpornyongpan T."/>
            <person name="Mondo S.J."/>
            <person name="Barry K."/>
            <person name="Sandor L."/>
            <person name="Lee J."/>
            <person name="Lipzen A."/>
            <person name="Pangilinan J."/>
            <person name="LaButti K."/>
            <person name="Hainaut M."/>
            <person name="Henrissat B."/>
            <person name="Grigoriev I.V."/>
            <person name="Spatafora J.W."/>
            <person name="Aime M.C."/>
        </authorList>
    </citation>
    <scope>NUCLEOTIDE SEQUENCE [LARGE SCALE GENOMIC DNA]</scope>
    <source>
        <strain evidence="1 2">MCA 4198</strain>
    </source>
</reference>
<gene>
    <name evidence="1" type="ORF">FA10DRAFT_215968</name>
</gene>
<dbReference type="Gene3D" id="3.10.280.10">
    <property type="entry name" value="Mitochondrial glycoprotein"/>
    <property type="match status" value="1"/>
</dbReference>
<dbReference type="GO" id="GO:0042256">
    <property type="term" value="P:cytosolic ribosome assembly"/>
    <property type="evidence" value="ECO:0007669"/>
    <property type="project" value="TreeGrafter"/>
</dbReference>
<name>A0A316YW60_9BASI</name>
<dbReference type="SUPFAM" id="SSF54529">
    <property type="entry name" value="Mitochondrial glycoprotein MAM33-like"/>
    <property type="match status" value="1"/>
</dbReference>
<accession>A0A316YW60</accession>
<protein>
    <submittedName>
        <fullName evidence="1">Mitochondrial glyco protein</fullName>
    </submittedName>
</protein>
<dbReference type="OrthoDB" id="278212at2759"/>
<feature type="non-terminal residue" evidence="1">
    <location>
        <position position="229"/>
    </location>
</feature>
<dbReference type="EMBL" id="KZ819634">
    <property type="protein sequence ID" value="PWN92898.1"/>
    <property type="molecule type" value="Genomic_DNA"/>
</dbReference>
<dbReference type="InParanoid" id="A0A316YW60"/>
<dbReference type="RefSeq" id="XP_025380096.1">
    <property type="nucleotide sequence ID" value="XM_025518497.1"/>
</dbReference>